<keyword evidence="7" id="KW-1185">Reference proteome</keyword>
<name>A0A285UHS4_9BACL</name>
<dbReference type="GO" id="GO:0003700">
    <property type="term" value="F:DNA-binding transcription factor activity"/>
    <property type="evidence" value="ECO:0007669"/>
    <property type="project" value="TreeGrafter"/>
</dbReference>
<dbReference type="AlphaFoldDB" id="A0A285UHS4"/>
<dbReference type="RefSeq" id="WP_097150081.1">
    <property type="nucleotide sequence ID" value="NZ_OBQC01000010.1"/>
</dbReference>
<dbReference type="InterPro" id="IPR001647">
    <property type="entry name" value="HTH_TetR"/>
</dbReference>
<dbReference type="Proteomes" id="UP000219252">
    <property type="component" value="Unassembled WGS sequence"/>
</dbReference>
<keyword evidence="2 4" id="KW-0238">DNA-binding</keyword>
<dbReference type="InterPro" id="IPR009057">
    <property type="entry name" value="Homeodomain-like_sf"/>
</dbReference>
<feature type="DNA-binding region" description="H-T-H motif" evidence="4">
    <location>
        <begin position="38"/>
        <end position="57"/>
    </location>
</feature>
<dbReference type="Gene3D" id="1.10.357.10">
    <property type="entry name" value="Tetracycline Repressor, domain 2"/>
    <property type="match status" value="1"/>
</dbReference>
<dbReference type="PROSITE" id="PS50977">
    <property type="entry name" value="HTH_TETR_2"/>
    <property type="match status" value="1"/>
</dbReference>
<dbReference type="Pfam" id="PF00440">
    <property type="entry name" value="TetR_N"/>
    <property type="match status" value="1"/>
</dbReference>
<evidence type="ECO:0000256" key="1">
    <source>
        <dbReference type="ARBA" id="ARBA00023015"/>
    </source>
</evidence>
<evidence type="ECO:0000256" key="3">
    <source>
        <dbReference type="ARBA" id="ARBA00023163"/>
    </source>
</evidence>
<organism evidence="6 7">
    <name type="scientific">Ureibacillus acetophenoni</name>
    <dbReference type="NCBI Taxonomy" id="614649"/>
    <lineage>
        <taxon>Bacteria</taxon>
        <taxon>Bacillati</taxon>
        <taxon>Bacillota</taxon>
        <taxon>Bacilli</taxon>
        <taxon>Bacillales</taxon>
        <taxon>Caryophanaceae</taxon>
        <taxon>Ureibacillus</taxon>
    </lineage>
</organism>
<dbReference type="InterPro" id="IPR050109">
    <property type="entry name" value="HTH-type_TetR-like_transc_reg"/>
</dbReference>
<evidence type="ECO:0000313" key="7">
    <source>
        <dbReference type="Proteomes" id="UP000219252"/>
    </source>
</evidence>
<accession>A0A285UHS4</accession>
<protein>
    <submittedName>
        <fullName evidence="6">TetR family transcriptional regulator</fullName>
    </submittedName>
</protein>
<evidence type="ECO:0000256" key="4">
    <source>
        <dbReference type="PROSITE-ProRule" id="PRU00335"/>
    </source>
</evidence>
<dbReference type="OrthoDB" id="2388018at2"/>
<dbReference type="EMBL" id="OBQC01000010">
    <property type="protein sequence ID" value="SOC41430.1"/>
    <property type="molecule type" value="Genomic_DNA"/>
</dbReference>
<keyword evidence="1" id="KW-0805">Transcription regulation</keyword>
<keyword evidence="3" id="KW-0804">Transcription</keyword>
<dbReference type="GO" id="GO:0000976">
    <property type="term" value="F:transcription cis-regulatory region binding"/>
    <property type="evidence" value="ECO:0007669"/>
    <property type="project" value="TreeGrafter"/>
</dbReference>
<dbReference type="PRINTS" id="PR00455">
    <property type="entry name" value="HTHTETR"/>
</dbReference>
<gene>
    <name evidence="6" type="ORF">SAMN05877842_11041</name>
</gene>
<sequence length="215" mass="24875">MDLSNKTGLREKNRNKRYQSIVNTAEGLFANFGLENVKMQAIADEEGIGIATLFRYFPKKDKLIVAVATSIMDEELFQFQRIADEPINAYEKFSKIFDYLEESVTQPSINSSRFIDAFENYVATSAQSLEDIELYDEVREEIYVLMLSIMQEGELDGSIRKDINIKETLITFINSFGLFSRKLALMKLVNYYDLEVSPKRQLEIMKELYLSHIKA</sequence>
<dbReference type="PANTHER" id="PTHR30055">
    <property type="entry name" value="HTH-TYPE TRANSCRIPTIONAL REGULATOR RUTR"/>
    <property type="match status" value="1"/>
</dbReference>
<evidence type="ECO:0000256" key="2">
    <source>
        <dbReference type="ARBA" id="ARBA00023125"/>
    </source>
</evidence>
<evidence type="ECO:0000259" key="5">
    <source>
        <dbReference type="PROSITE" id="PS50977"/>
    </source>
</evidence>
<dbReference type="PANTHER" id="PTHR30055:SF234">
    <property type="entry name" value="HTH-TYPE TRANSCRIPTIONAL REGULATOR BETI"/>
    <property type="match status" value="1"/>
</dbReference>
<evidence type="ECO:0000313" key="6">
    <source>
        <dbReference type="EMBL" id="SOC41430.1"/>
    </source>
</evidence>
<feature type="domain" description="HTH tetR-type" evidence="5">
    <location>
        <begin position="15"/>
        <end position="75"/>
    </location>
</feature>
<reference evidence="7" key="1">
    <citation type="submission" date="2017-08" db="EMBL/GenBank/DDBJ databases">
        <authorList>
            <person name="Varghese N."/>
            <person name="Submissions S."/>
        </authorList>
    </citation>
    <scope>NUCLEOTIDE SEQUENCE [LARGE SCALE GENOMIC DNA]</scope>
    <source>
        <strain evidence="7">JC23</strain>
    </source>
</reference>
<dbReference type="SUPFAM" id="SSF46689">
    <property type="entry name" value="Homeodomain-like"/>
    <property type="match status" value="1"/>
</dbReference>
<proteinExistence type="predicted"/>